<accession>A0ABR2M8Y6</accession>
<protein>
    <submittedName>
        <fullName evidence="2">Uncharacterized protein</fullName>
    </submittedName>
</protein>
<dbReference type="Proteomes" id="UP001412067">
    <property type="component" value="Unassembled WGS sequence"/>
</dbReference>
<proteinExistence type="predicted"/>
<feature type="region of interest" description="Disordered" evidence="1">
    <location>
        <begin position="1"/>
        <end position="30"/>
    </location>
</feature>
<reference evidence="2 3" key="1">
    <citation type="journal article" date="2022" name="Nat. Plants">
        <title>Genomes of leafy and leafless Platanthera orchids illuminate the evolution of mycoheterotrophy.</title>
        <authorList>
            <person name="Li M.H."/>
            <person name="Liu K.W."/>
            <person name="Li Z."/>
            <person name="Lu H.C."/>
            <person name="Ye Q.L."/>
            <person name="Zhang D."/>
            <person name="Wang J.Y."/>
            <person name="Li Y.F."/>
            <person name="Zhong Z.M."/>
            <person name="Liu X."/>
            <person name="Yu X."/>
            <person name="Liu D.K."/>
            <person name="Tu X.D."/>
            <person name="Liu B."/>
            <person name="Hao Y."/>
            <person name="Liao X.Y."/>
            <person name="Jiang Y.T."/>
            <person name="Sun W.H."/>
            <person name="Chen J."/>
            <person name="Chen Y.Q."/>
            <person name="Ai Y."/>
            <person name="Zhai J.W."/>
            <person name="Wu S.S."/>
            <person name="Zhou Z."/>
            <person name="Hsiao Y.Y."/>
            <person name="Wu W.L."/>
            <person name="Chen Y.Y."/>
            <person name="Lin Y.F."/>
            <person name="Hsu J.L."/>
            <person name="Li C.Y."/>
            <person name="Wang Z.W."/>
            <person name="Zhao X."/>
            <person name="Zhong W.Y."/>
            <person name="Ma X.K."/>
            <person name="Ma L."/>
            <person name="Huang J."/>
            <person name="Chen G.Z."/>
            <person name="Huang M.Z."/>
            <person name="Huang L."/>
            <person name="Peng D.H."/>
            <person name="Luo Y.B."/>
            <person name="Zou S.Q."/>
            <person name="Chen S.P."/>
            <person name="Lan S."/>
            <person name="Tsai W.C."/>
            <person name="Van de Peer Y."/>
            <person name="Liu Z.J."/>
        </authorList>
    </citation>
    <scope>NUCLEOTIDE SEQUENCE [LARGE SCALE GENOMIC DNA]</scope>
    <source>
        <strain evidence="2">Lor288</strain>
    </source>
</reference>
<sequence length="72" mass="7946">MASTEGEIADKVFIPNTSSSEGEAGDCSRAKLGRFSDSEADHLRTLLNDQRLAFETHVDKVIQIVHEKLSKD</sequence>
<evidence type="ECO:0000313" key="3">
    <source>
        <dbReference type="Proteomes" id="UP001412067"/>
    </source>
</evidence>
<gene>
    <name evidence="2" type="ORF">KSP40_PGU022284</name>
</gene>
<evidence type="ECO:0000313" key="2">
    <source>
        <dbReference type="EMBL" id="KAK8960341.1"/>
    </source>
</evidence>
<keyword evidence="3" id="KW-1185">Reference proteome</keyword>
<organism evidence="2 3">
    <name type="scientific">Platanthera guangdongensis</name>
    <dbReference type="NCBI Taxonomy" id="2320717"/>
    <lineage>
        <taxon>Eukaryota</taxon>
        <taxon>Viridiplantae</taxon>
        <taxon>Streptophyta</taxon>
        <taxon>Embryophyta</taxon>
        <taxon>Tracheophyta</taxon>
        <taxon>Spermatophyta</taxon>
        <taxon>Magnoliopsida</taxon>
        <taxon>Liliopsida</taxon>
        <taxon>Asparagales</taxon>
        <taxon>Orchidaceae</taxon>
        <taxon>Orchidoideae</taxon>
        <taxon>Orchideae</taxon>
        <taxon>Orchidinae</taxon>
        <taxon>Platanthera</taxon>
    </lineage>
</organism>
<comment type="caution">
    <text evidence="2">The sequence shown here is derived from an EMBL/GenBank/DDBJ whole genome shotgun (WGS) entry which is preliminary data.</text>
</comment>
<evidence type="ECO:0000256" key="1">
    <source>
        <dbReference type="SAM" id="MobiDB-lite"/>
    </source>
</evidence>
<dbReference type="EMBL" id="JBBWWR010000010">
    <property type="protein sequence ID" value="KAK8960341.1"/>
    <property type="molecule type" value="Genomic_DNA"/>
</dbReference>
<name>A0ABR2M8Y6_9ASPA</name>